<dbReference type="GO" id="GO:0046872">
    <property type="term" value="F:metal ion binding"/>
    <property type="evidence" value="ECO:0007669"/>
    <property type="project" value="UniProtKB-UniRule"/>
</dbReference>
<proteinExistence type="inferred from homology"/>
<reference evidence="9 10" key="1">
    <citation type="submission" date="2017-12" db="EMBL/GenBank/DDBJ databases">
        <title>Draft genome sequence of Ralstonia pickettii 52.</title>
        <authorList>
            <person name="Zheng B."/>
        </authorList>
    </citation>
    <scope>NUCLEOTIDE SEQUENCE [LARGE SCALE GENOMIC DNA]</scope>
    <source>
        <strain evidence="9 10">52</strain>
    </source>
</reference>
<sequence>MAVTIHTAEDIAHMRVACRLASEVLDYITPFVVPGVTTGKLDQLCHAYMRDVQGTVPAPLNYAPPGYPPFPASICTSVNDVICHGIPGDKVLKNGDIVNLDITVITKEGYYGDTSRTFVVGEGSILAKRLTQVTFECMWKGIAAVRPGARLGDIGHVIQQHAEAAGYSVVREYCGHGIGKKFHEDPQILHYGRPGTGMELKAGMIFTIEPMINAGKRDIRTMPDQWTVKTRDRSLSAQWEHTLLVTETGHEVLTVSALTPPAPEFVHEGAPATA</sequence>
<dbReference type="GO" id="GO:0070006">
    <property type="term" value="F:metalloaminopeptidase activity"/>
    <property type="evidence" value="ECO:0007669"/>
    <property type="project" value="UniProtKB-UniRule"/>
</dbReference>
<dbReference type="AlphaFoldDB" id="A0A2N4TMF9"/>
<comment type="catalytic activity">
    <reaction evidence="6 7">
        <text>Release of N-terminal amino acids, preferentially methionine, from peptides and arylamides.</text>
        <dbReference type="EC" id="3.4.11.18"/>
    </reaction>
</comment>
<dbReference type="HAMAP" id="MF_01974">
    <property type="entry name" value="MetAP_1"/>
    <property type="match status" value="1"/>
</dbReference>
<keyword evidence="2 6" id="KW-0031">Aminopeptidase</keyword>
<feature type="domain" description="Peptidase M24" evidence="8">
    <location>
        <begin position="13"/>
        <end position="247"/>
    </location>
</feature>
<evidence type="ECO:0000313" key="10">
    <source>
        <dbReference type="Proteomes" id="UP000234456"/>
    </source>
</evidence>
<dbReference type="OrthoDB" id="9802055at2"/>
<protein>
    <recommendedName>
        <fullName evidence="6 7">Methionine aminopeptidase</fullName>
        <shortName evidence="6">MAP</shortName>
        <shortName evidence="6">MetAP</shortName>
        <ecNumber evidence="6 7">3.4.11.18</ecNumber>
    </recommendedName>
    <alternativeName>
        <fullName evidence="6">Peptidase M</fullName>
    </alternativeName>
</protein>
<keyword evidence="5 6" id="KW-0378">Hydrolase</keyword>
<name>A0A2N4TMF9_RALPI</name>
<evidence type="ECO:0000259" key="8">
    <source>
        <dbReference type="Pfam" id="PF00557"/>
    </source>
</evidence>
<comment type="caution">
    <text evidence="9">The sequence shown here is derived from an EMBL/GenBank/DDBJ whole genome shotgun (WGS) entry which is preliminary data.</text>
</comment>
<evidence type="ECO:0000256" key="5">
    <source>
        <dbReference type="ARBA" id="ARBA00022801"/>
    </source>
</evidence>
<evidence type="ECO:0000256" key="6">
    <source>
        <dbReference type="HAMAP-Rule" id="MF_01974"/>
    </source>
</evidence>
<dbReference type="SUPFAM" id="SSF55920">
    <property type="entry name" value="Creatinase/aminopeptidase"/>
    <property type="match status" value="1"/>
</dbReference>
<feature type="binding site" evidence="6">
    <location>
        <position position="113"/>
    </location>
    <ligand>
        <name>a divalent metal cation</name>
        <dbReference type="ChEBI" id="CHEBI:60240"/>
        <label>2</label>
        <note>catalytic</note>
    </ligand>
</feature>
<dbReference type="GO" id="GO:0005829">
    <property type="term" value="C:cytosol"/>
    <property type="evidence" value="ECO:0007669"/>
    <property type="project" value="TreeGrafter"/>
</dbReference>
<evidence type="ECO:0000256" key="3">
    <source>
        <dbReference type="ARBA" id="ARBA00022670"/>
    </source>
</evidence>
<dbReference type="GO" id="GO:0006508">
    <property type="term" value="P:proteolysis"/>
    <property type="evidence" value="ECO:0007669"/>
    <property type="project" value="UniProtKB-KW"/>
</dbReference>
<keyword evidence="3 6" id="KW-0645">Protease</keyword>
<gene>
    <name evidence="6" type="primary">map</name>
    <name evidence="9" type="ORF">C0Q88_20845</name>
</gene>
<feature type="binding site" evidence="6">
    <location>
        <position position="101"/>
    </location>
    <ligand>
        <name>a divalent metal cation</name>
        <dbReference type="ChEBI" id="CHEBI:60240"/>
        <label>1</label>
    </ligand>
</feature>
<feature type="binding site" evidence="6">
    <location>
        <position position="176"/>
    </location>
    <ligand>
        <name>a divalent metal cation</name>
        <dbReference type="ChEBI" id="CHEBI:60240"/>
        <label>2</label>
        <note>catalytic</note>
    </ligand>
</feature>
<dbReference type="PROSITE" id="PS00680">
    <property type="entry name" value="MAP_1"/>
    <property type="match status" value="1"/>
</dbReference>
<comment type="function">
    <text evidence="1 6">Removes the N-terminal methionine from nascent proteins. The N-terminal methionine is often cleaved when the second residue in the primary sequence is small and uncharged (Met-Ala-, Cys, Gly, Pro, Ser, Thr, or Val). Requires deformylation of the N(alpha)-formylated initiator methionine before it can be hydrolyzed.</text>
</comment>
<evidence type="ECO:0000256" key="1">
    <source>
        <dbReference type="ARBA" id="ARBA00002521"/>
    </source>
</evidence>
<dbReference type="EMBL" id="PKQE01000005">
    <property type="protein sequence ID" value="PLC40888.1"/>
    <property type="molecule type" value="Genomic_DNA"/>
</dbReference>
<dbReference type="RefSeq" id="WP_027677474.1">
    <property type="nucleotide sequence ID" value="NZ_PKQE01000005.1"/>
</dbReference>
<accession>A0A2N4TMF9</accession>
<dbReference type="InterPro" id="IPR036005">
    <property type="entry name" value="Creatinase/aminopeptidase-like"/>
</dbReference>
<comment type="similarity">
    <text evidence="6">Belongs to the peptidase M24A family. Methionine aminopeptidase type 1 subfamily.</text>
</comment>
<dbReference type="EC" id="3.4.11.18" evidence="6 7"/>
<feature type="binding site" evidence="6">
    <location>
        <position position="209"/>
    </location>
    <ligand>
        <name>a divalent metal cation</name>
        <dbReference type="ChEBI" id="CHEBI:60240"/>
        <label>2</label>
        <note>catalytic</note>
    </ligand>
</feature>
<evidence type="ECO:0000256" key="7">
    <source>
        <dbReference type="RuleBase" id="RU003653"/>
    </source>
</evidence>
<dbReference type="Gene3D" id="3.90.230.10">
    <property type="entry name" value="Creatinase/methionine aminopeptidase superfamily"/>
    <property type="match status" value="1"/>
</dbReference>
<dbReference type="Proteomes" id="UP000234456">
    <property type="component" value="Unassembled WGS sequence"/>
</dbReference>
<dbReference type="Pfam" id="PF00557">
    <property type="entry name" value="Peptidase_M24"/>
    <property type="match status" value="1"/>
</dbReference>
<organism evidence="9 10">
    <name type="scientific">Ralstonia pickettii</name>
    <name type="common">Burkholderia pickettii</name>
    <dbReference type="NCBI Taxonomy" id="329"/>
    <lineage>
        <taxon>Bacteria</taxon>
        <taxon>Pseudomonadati</taxon>
        <taxon>Pseudomonadota</taxon>
        <taxon>Betaproteobacteria</taxon>
        <taxon>Burkholderiales</taxon>
        <taxon>Burkholderiaceae</taxon>
        <taxon>Ralstonia</taxon>
    </lineage>
</organism>
<feature type="binding site" evidence="6">
    <location>
        <position position="183"/>
    </location>
    <ligand>
        <name>substrate</name>
    </ligand>
</feature>
<feature type="binding site" evidence="6">
    <location>
        <position position="240"/>
    </location>
    <ligand>
        <name>a divalent metal cation</name>
        <dbReference type="ChEBI" id="CHEBI:60240"/>
        <label>2</label>
        <note>catalytic</note>
    </ligand>
</feature>
<evidence type="ECO:0000313" key="9">
    <source>
        <dbReference type="EMBL" id="PLC40888.1"/>
    </source>
</evidence>
<dbReference type="InterPro" id="IPR000994">
    <property type="entry name" value="Pept_M24"/>
</dbReference>
<comment type="subunit">
    <text evidence="6">Monomer.</text>
</comment>
<keyword evidence="4 6" id="KW-0479">Metal-binding</keyword>
<comment type="cofactor">
    <cofactor evidence="6">
        <name>Co(2+)</name>
        <dbReference type="ChEBI" id="CHEBI:48828"/>
    </cofactor>
    <cofactor evidence="6">
        <name>Zn(2+)</name>
        <dbReference type="ChEBI" id="CHEBI:29105"/>
    </cofactor>
    <cofactor evidence="6">
        <name>Mn(2+)</name>
        <dbReference type="ChEBI" id="CHEBI:29035"/>
    </cofactor>
    <cofactor evidence="6">
        <name>Fe(2+)</name>
        <dbReference type="ChEBI" id="CHEBI:29033"/>
    </cofactor>
    <text evidence="6">Binds 2 divalent metal cations per subunit. Has a high-affinity and a low affinity metal-binding site. The true nature of the physiological cofactor is under debate. The enzyme is active with cobalt, zinc, manganese or divalent iron ions. Most likely, methionine aminopeptidases function as mononuclear Fe(2+)-metalloproteases under physiological conditions, and the catalytically relevant metal-binding site has been assigned to the histidine-containing high-affinity site.</text>
</comment>
<evidence type="ECO:0000256" key="4">
    <source>
        <dbReference type="ARBA" id="ARBA00022723"/>
    </source>
</evidence>
<feature type="binding site" evidence="6">
    <location>
        <position position="84"/>
    </location>
    <ligand>
        <name>substrate</name>
    </ligand>
</feature>
<dbReference type="PRINTS" id="PR00599">
    <property type="entry name" value="MAPEPTIDASE"/>
</dbReference>
<dbReference type="CDD" id="cd01086">
    <property type="entry name" value="MetAP1"/>
    <property type="match status" value="1"/>
</dbReference>
<evidence type="ECO:0000256" key="2">
    <source>
        <dbReference type="ARBA" id="ARBA00022438"/>
    </source>
</evidence>
<dbReference type="PANTHER" id="PTHR43330">
    <property type="entry name" value="METHIONINE AMINOPEPTIDASE"/>
    <property type="match status" value="1"/>
</dbReference>
<dbReference type="PANTHER" id="PTHR43330:SF27">
    <property type="entry name" value="METHIONINE AMINOPEPTIDASE"/>
    <property type="match status" value="1"/>
</dbReference>
<dbReference type="NCBIfam" id="TIGR00500">
    <property type="entry name" value="met_pdase_I"/>
    <property type="match status" value="1"/>
</dbReference>
<dbReference type="InterPro" id="IPR001714">
    <property type="entry name" value="Pept_M24_MAP"/>
</dbReference>
<dbReference type="NCBIfam" id="NF008970">
    <property type="entry name" value="PRK12318.1"/>
    <property type="match status" value="1"/>
</dbReference>
<feature type="binding site" evidence="6">
    <location>
        <position position="240"/>
    </location>
    <ligand>
        <name>a divalent metal cation</name>
        <dbReference type="ChEBI" id="CHEBI:60240"/>
        <label>1</label>
    </ligand>
</feature>
<dbReference type="InterPro" id="IPR002467">
    <property type="entry name" value="Pept_M24A_MAP1"/>
</dbReference>
<feature type="binding site" evidence="6">
    <location>
        <position position="113"/>
    </location>
    <ligand>
        <name>a divalent metal cation</name>
        <dbReference type="ChEBI" id="CHEBI:60240"/>
        <label>1</label>
    </ligand>
</feature>
<dbReference type="GO" id="GO:0004239">
    <property type="term" value="F:initiator methionyl aminopeptidase activity"/>
    <property type="evidence" value="ECO:0007669"/>
    <property type="project" value="UniProtKB-UniRule"/>
</dbReference>